<reference evidence="8" key="2">
    <citation type="submission" date="2007-04" db="EMBL/GenBank/DDBJ databases">
        <title>The genome of the human body louse.</title>
        <authorList>
            <consortium name="The Human Body Louse Genome Consortium"/>
            <person name="Kirkness E."/>
            <person name="Walenz B."/>
            <person name="Hass B."/>
            <person name="Bruggner R."/>
            <person name="Strausberg R."/>
        </authorList>
    </citation>
    <scope>NUCLEOTIDE SEQUENCE</scope>
    <source>
        <strain evidence="8">USDA</strain>
    </source>
</reference>
<dbReference type="PANTHER" id="PTHR11383">
    <property type="entry name" value="NUCLEOSIDE DIPHOSPHATE-LINKED MOIETY X MOTIF 13"/>
    <property type="match status" value="1"/>
</dbReference>
<dbReference type="eggNOG" id="KOG3084">
    <property type="taxonomic scope" value="Eukaryota"/>
</dbReference>
<evidence type="ECO:0000256" key="6">
    <source>
        <dbReference type="ARBA" id="ARBA00023027"/>
    </source>
</evidence>
<dbReference type="GO" id="GO:0046872">
    <property type="term" value="F:metal ion binding"/>
    <property type="evidence" value="ECO:0007669"/>
    <property type="project" value="UniProtKB-KW"/>
</dbReference>
<dbReference type="Gene3D" id="3.90.79.20">
    <property type="match status" value="1"/>
</dbReference>
<proteinExistence type="predicted"/>
<gene>
    <name evidence="9" type="primary">8231391</name>
    <name evidence="8" type="ORF">Phum_PHUM080490</name>
</gene>
<feature type="domain" description="Nudix hydrolase" evidence="7">
    <location>
        <begin position="181"/>
        <end position="310"/>
    </location>
</feature>
<dbReference type="InParanoid" id="E0VC79"/>
<sequence length="338" mass="38513">MFTSYKCAQMITRQLLPRVNKLTPCYCFSAEAEQFVNKARYLEKLKSDQTFSNVLYEGGKYILFLKNEMVCLNNDDKLVLKGYNDVLNESGSNICLFAVNLEASSEINQEDIESEADGKFVNVRHSLFYLSAKESQYVTHARGLLNFCESVKYCCFCSGTLNINEGGHRKQCSSCNVYHYPTLSPVGLTLIENTNHNEVLLIRQNRHPPGMYTCVAGFIEPGESYEENVRREVAEEVGLNILHVEYCTSQPWASPSCQLSLGCIATVSEKNFIIDPKEIQDAKWVKANVLKEAVERTRTLKKFESLDPEKLWAPPQNAVSHALMLIWLEKYHNFKTHC</sequence>
<dbReference type="VEuPathDB" id="VectorBase:PHUM080490"/>
<dbReference type="SUPFAM" id="SSF55811">
    <property type="entry name" value="Nudix"/>
    <property type="match status" value="1"/>
</dbReference>
<dbReference type="STRING" id="121224.E0VC79"/>
<dbReference type="EMBL" id="AAZO01000961">
    <property type="status" value="NOT_ANNOTATED_CDS"/>
    <property type="molecule type" value="Genomic_DNA"/>
</dbReference>
<protein>
    <recommendedName>
        <fullName evidence="2">NAD(+) diphosphatase</fullName>
        <ecNumber evidence="2">3.6.1.22</ecNumber>
    </recommendedName>
</protein>
<keyword evidence="4 8" id="KW-0378">Hydrolase</keyword>
<name>E0VC79_PEDHC</name>
<dbReference type="KEGG" id="phu:Phum_PHUM080490"/>
<dbReference type="PROSITE" id="PS51462">
    <property type="entry name" value="NUDIX"/>
    <property type="match status" value="1"/>
</dbReference>
<evidence type="ECO:0000256" key="3">
    <source>
        <dbReference type="ARBA" id="ARBA00022723"/>
    </source>
</evidence>
<evidence type="ECO:0000313" key="10">
    <source>
        <dbReference type="Proteomes" id="UP000009046"/>
    </source>
</evidence>
<evidence type="ECO:0000313" key="8">
    <source>
        <dbReference type="EMBL" id="EEB10985.1"/>
    </source>
</evidence>
<dbReference type="EMBL" id="DS235048">
    <property type="protein sequence ID" value="EEB10985.1"/>
    <property type="molecule type" value="Genomic_DNA"/>
</dbReference>
<dbReference type="OMA" id="PGQTEIH"/>
<dbReference type="RefSeq" id="XP_002423723.1">
    <property type="nucleotide sequence ID" value="XM_002423678.1"/>
</dbReference>
<dbReference type="Proteomes" id="UP000009046">
    <property type="component" value="Unassembled WGS sequence"/>
</dbReference>
<dbReference type="CDD" id="cd03429">
    <property type="entry name" value="NUDIX_NADH_pyrophosphatase_Nudt13"/>
    <property type="match status" value="1"/>
</dbReference>
<evidence type="ECO:0000256" key="1">
    <source>
        <dbReference type="ARBA" id="ARBA00001946"/>
    </source>
</evidence>
<reference evidence="8" key="1">
    <citation type="submission" date="2007-04" db="EMBL/GenBank/DDBJ databases">
        <title>Annotation of Pediculus humanus corporis strain USDA.</title>
        <authorList>
            <person name="Kirkness E."/>
            <person name="Hannick L."/>
            <person name="Hass B."/>
            <person name="Bruggner R."/>
            <person name="Lawson D."/>
            <person name="Bidwell S."/>
            <person name="Joardar V."/>
            <person name="Caler E."/>
            <person name="Walenz B."/>
            <person name="Inman J."/>
            <person name="Schobel S."/>
            <person name="Galinsky K."/>
            <person name="Amedeo P."/>
            <person name="Strausberg R."/>
        </authorList>
    </citation>
    <scope>NUCLEOTIDE SEQUENCE</scope>
    <source>
        <strain evidence="8">USDA</strain>
    </source>
</reference>
<evidence type="ECO:0000313" key="9">
    <source>
        <dbReference type="EnsemblMetazoa" id="PHUM080490-PA"/>
    </source>
</evidence>
<reference evidence="9" key="3">
    <citation type="submission" date="2021-02" db="UniProtKB">
        <authorList>
            <consortium name="EnsemblMetazoa"/>
        </authorList>
    </citation>
    <scope>IDENTIFICATION</scope>
    <source>
        <strain evidence="9">USDA</strain>
    </source>
</reference>
<evidence type="ECO:0000259" key="7">
    <source>
        <dbReference type="PROSITE" id="PS51462"/>
    </source>
</evidence>
<dbReference type="InterPro" id="IPR015797">
    <property type="entry name" value="NUDIX_hydrolase-like_dom_sf"/>
</dbReference>
<organism>
    <name type="scientific">Pediculus humanus subsp. corporis</name>
    <name type="common">Body louse</name>
    <dbReference type="NCBI Taxonomy" id="121224"/>
    <lineage>
        <taxon>Eukaryota</taxon>
        <taxon>Metazoa</taxon>
        <taxon>Ecdysozoa</taxon>
        <taxon>Arthropoda</taxon>
        <taxon>Hexapoda</taxon>
        <taxon>Insecta</taxon>
        <taxon>Pterygota</taxon>
        <taxon>Neoptera</taxon>
        <taxon>Paraneoptera</taxon>
        <taxon>Psocodea</taxon>
        <taxon>Troctomorpha</taxon>
        <taxon>Phthiraptera</taxon>
        <taxon>Anoplura</taxon>
        <taxon>Pediculidae</taxon>
        <taxon>Pediculus</taxon>
    </lineage>
</organism>
<dbReference type="EC" id="3.6.1.22" evidence="2"/>
<dbReference type="PANTHER" id="PTHR11383:SF3">
    <property type="entry name" value="NAD(P)H PYROPHOSPHATASE NUDT13, MITOCHONDRIAL"/>
    <property type="match status" value="1"/>
</dbReference>
<dbReference type="GeneID" id="8231391"/>
<dbReference type="GO" id="GO:0016787">
    <property type="term" value="F:hydrolase activity"/>
    <property type="evidence" value="ECO:0007669"/>
    <property type="project" value="UniProtKB-KW"/>
</dbReference>
<evidence type="ECO:0000256" key="2">
    <source>
        <dbReference type="ARBA" id="ARBA00012381"/>
    </source>
</evidence>
<keyword evidence="3" id="KW-0479">Metal-binding</keyword>
<dbReference type="InterPro" id="IPR000086">
    <property type="entry name" value="NUDIX_hydrolase_dom"/>
</dbReference>
<dbReference type="OrthoDB" id="10249612at2759"/>
<dbReference type="Pfam" id="PF00293">
    <property type="entry name" value="NUDIX"/>
    <property type="match status" value="1"/>
</dbReference>
<accession>E0VC79</accession>
<dbReference type="AlphaFoldDB" id="E0VC79"/>
<keyword evidence="5" id="KW-0460">Magnesium</keyword>
<dbReference type="Gene3D" id="3.90.79.10">
    <property type="entry name" value="Nucleoside Triphosphate Pyrophosphohydrolase"/>
    <property type="match status" value="1"/>
</dbReference>
<keyword evidence="6" id="KW-0520">NAD</keyword>
<comment type="cofactor">
    <cofactor evidence="1">
        <name>Mg(2+)</name>
        <dbReference type="ChEBI" id="CHEBI:18420"/>
    </cofactor>
</comment>
<evidence type="ECO:0000256" key="5">
    <source>
        <dbReference type="ARBA" id="ARBA00022842"/>
    </source>
</evidence>
<dbReference type="HOGENOM" id="CLU_037162_0_0_1"/>
<dbReference type="EnsemblMetazoa" id="PHUM080490-RA">
    <property type="protein sequence ID" value="PHUM080490-PA"/>
    <property type="gene ID" value="PHUM080490"/>
</dbReference>
<dbReference type="InterPro" id="IPR049734">
    <property type="entry name" value="NudC-like_C"/>
</dbReference>
<dbReference type="CTD" id="8231391"/>
<evidence type="ECO:0000256" key="4">
    <source>
        <dbReference type="ARBA" id="ARBA00022801"/>
    </source>
</evidence>
<keyword evidence="10" id="KW-1185">Reference proteome</keyword>